<keyword evidence="4" id="KW-1185">Reference proteome</keyword>
<sequence length="111" mass="11748">MGSVTALLCIFGVFLVIDSVHAAGSCPLPSKIYGCSPKCIQNYDCSHGKICCPNSCQAKSCIDAAAYGNTGGNDRYSQSGGPGVYCNNMKCNSFEVCKLDPATKRMKCMRA</sequence>
<comment type="caution">
    <text evidence="3">The sequence shown here is derived from an EMBL/GenBank/DDBJ whole genome shotgun (WGS) entry which is preliminary data.</text>
</comment>
<gene>
    <name evidence="3" type="ORF">PAPOLLO_LOCUS26251</name>
</gene>
<dbReference type="OrthoDB" id="8187079at2759"/>
<dbReference type="PROSITE" id="PS51390">
    <property type="entry name" value="WAP"/>
    <property type="match status" value="1"/>
</dbReference>
<accession>A0A8S3Y655</accession>
<dbReference type="GO" id="GO:0030414">
    <property type="term" value="F:peptidase inhibitor activity"/>
    <property type="evidence" value="ECO:0007669"/>
    <property type="project" value="InterPro"/>
</dbReference>
<proteinExistence type="predicted"/>
<dbReference type="Pfam" id="PF00095">
    <property type="entry name" value="WAP"/>
    <property type="match status" value="1"/>
</dbReference>
<evidence type="ECO:0000313" key="4">
    <source>
        <dbReference type="Proteomes" id="UP000691718"/>
    </source>
</evidence>
<dbReference type="Proteomes" id="UP000691718">
    <property type="component" value="Unassembled WGS sequence"/>
</dbReference>
<reference evidence="3" key="1">
    <citation type="submission" date="2021-04" db="EMBL/GenBank/DDBJ databases">
        <authorList>
            <person name="Tunstrom K."/>
        </authorList>
    </citation>
    <scope>NUCLEOTIDE SEQUENCE</scope>
</reference>
<organism evidence="3 4">
    <name type="scientific">Parnassius apollo</name>
    <name type="common">Apollo butterfly</name>
    <name type="synonym">Papilio apollo</name>
    <dbReference type="NCBI Taxonomy" id="110799"/>
    <lineage>
        <taxon>Eukaryota</taxon>
        <taxon>Metazoa</taxon>
        <taxon>Ecdysozoa</taxon>
        <taxon>Arthropoda</taxon>
        <taxon>Hexapoda</taxon>
        <taxon>Insecta</taxon>
        <taxon>Pterygota</taxon>
        <taxon>Neoptera</taxon>
        <taxon>Endopterygota</taxon>
        <taxon>Lepidoptera</taxon>
        <taxon>Glossata</taxon>
        <taxon>Ditrysia</taxon>
        <taxon>Papilionoidea</taxon>
        <taxon>Papilionidae</taxon>
        <taxon>Parnassiinae</taxon>
        <taxon>Parnassini</taxon>
        <taxon>Parnassius</taxon>
        <taxon>Parnassius</taxon>
    </lineage>
</organism>
<dbReference type="GO" id="GO:0005576">
    <property type="term" value="C:extracellular region"/>
    <property type="evidence" value="ECO:0007669"/>
    <property type="project" value="InterPro"/>
</dbReference>
<feature type="domain" description="WAP" evidence="2">
    <location>
        <begin position="18"/>
        <end position="65"/>
    </location>
</feature>
<feature type="signal peptide" evidence="1">
    <location>
        <begin position="1"/>
        <end position="22"/>
    </location>
</feature>
<dbReference type="InterPro" id="IPR008197">
    <property type="entry name" value="WAP_dom"/>
</dbReference>
<protein>
    <submittedName>
        <fullName evidence="3">(apollo) hypothetical protein</fullName>
    </submittedName>
</protein>
<keyword evidence="1" id="KW-0732">Signal</keyword>
<evidence type="ECO:0000259" key="2">
    <source>
        <dbReference type="PROSITE" id="PS51390"/>
    </source>
</evidence>
<dbReference type="AlphaFoldDB" id="A0A8S3Y655"/>
<evidence type="ECO:0000313" key="3">
    <source>
        <dbReference type="EMBL" id="CAG5055292.1"/>
    </source>
</evidence>
<name>A0A8S3Y655_PARAO</name>
<dbReference type="EMBL" id="CAJQZP010001576">
    <property type="protein sequence ID" value="CAG5055292.1"/>
    <property type="molecule type" value="Genomic_DNA"/>
</dbReference>
<evidence type="ECO:0000256" key="1">
    <source>
        <dbReference type="SAM" id="SignalP"/>
    </source>
</evidence>
<feature type="chain" id="PRO_5035859209" evidence="1">
    <location>
        <begin position="23"/>
        <end position="111"/>
    </location>
</feature>